<organism evidence="2 3">
    <name type="scientific">Trichinella nativa</name>
    <dbReference type="NCBI Taxonomy" id="6335"/>
    <lineage>
        <taxon>Eukaryota</taxon>
        <taxon>Metazoa</taxon>
        <taxon>Ecdysozoa</taxon>
        <taxon>Nematoda</taxon>
        <taxon>Enoplea</taxon>
        <taxon>Dorylaimia</taxon>
        <taxon>Trichinellida</taxon>
        <taxon>Trichinellidae</taxon>
        <taxon>Trichinella</taxon>
    </lineage>
</organism>
<feature type="compositionally biased region" description="Basic and acidic residues" evidence="1">
    <location>
        <begin position="39"/>
        <end position="49"/>
    </location>
</feature>
<dbReference type="AlphaFoldDB" id="A0A1Y3E5S8"/>
<sequence length="64" mass="7196">MHNTDRGEMRRAHCSLKTADDLGAIPSLSNRRSMLEQSQEGRVERKSQIDVDLTQAGKVKDKLS</sequence>
<feature type="compositionally biased region" description="Basic and acidic residues" evidence="1">
    <location>
        <begin position="1"/>
        <end position="11"/>
    </location>
</feature>
<reference evidence="2 3" key="1">
    <citation type="submission" date="2015-04" db="EMBL/GenBank/DDBJ databases">
        <title>Draft genome of the roundworm Trichinella nativa.</title>
        <authorList>
            <person name="Mitreva M."/>
        </authorList>
    </citation>
    <scope>NUCLEOTIDE SEQUENCE [LARGE SCALE GENOMIC DNA]</scope>
    <source>
        <strain evidence="2 3">ISS45</strain>
    </source>
</reference>
<evidence type="ECO:0000256" key="1">
    <source>
        <dbReference type="SAM" id="MobiDB-lite"/>
    </source>
</evidence>
<accession>A0A1Y3E5S8</accession>
<proteinExistence type="predicted"/>
<feature type="non-terminal residue" evidence="2">
    <location>
        <position position="64"/>
    </location>
</feature>
<protein>
    <submittedName>
        <fullName evidence="2">Uncharacterized protein</fullName>
    </submittedName>
</protein>
<evidence type="ECO:0000313" key="3">
    <source>
        <dbReference type="Proteomes" id="UP000243006"/>
    </source>
</evidence>
<name>A0A1Y3E5S8_9BILA</name>
<feature type="compositionally biased region" description="Polar residues" evidence="1">
    <location>
        <begin position="27"/>
        <end position="38"/>
    </location>
</feature>
<feature type="region of interest" description="Disordered" evidence="1">
    <location>
        <begin position="1"/>
        <end position="64"/>
    </location>
</feature>
<comment type="caution">
    <text evidence="2">The sequence shown here is derived from an EMBL/GenBank/DDBJ whole genome shotgun (WGS) entry which is preliminary data.</text>
</comment>
<dbReference type="Proteomes" id="UP000243006">
    <property type="component" value="Unassembled WGS sequence"/>
</dbReference>
<dbReference type="EMBL" id="LVZM01023417">
    <property type="protein sequence ID" value="OUC40000.1"/>
    <property type="molecule type" value="Genomic_DNA"/>
</dbReference>
<gene>
    <name evidence="2" type="ORF">D917_04420</name>
</gene>
<evidence type="ECO:0000313" key="2">
    <source>
        <dbReference type="EMBL" id="OUC40000.1"/>
    </source>
</evidence>